<dbReference type="SUPFAM" id="SSF51126">
    <property type="entry name" value="Pectin lyase-like"/>
    <property type="match status" value="2"/>
</dbReference>
<dbReference type="SUPFAM" id="SSF63446">
    <property type="entry name" value="Type I dockerin domain"/>
    <property type="match status" value="1"/>
</dbReference>
<dbReference type="InterPro" id="IPR051550">
    <property type="entry name" value="SCF-Subunits/Alg-Epimerases"/>
</dbReference>
<dbReference type="InterPro" id="IPR002105">
    <property type="entry name" value="Dockerin_1_rpt"/>
</dbReference>
<comment type="caution">
    <text evidence="4">The sequence shown here is derived from an EMBL/GenBank/DDBJ whole genome shotgun (WGS) entry which is preliminary data.</text>
</comment>
<dbReference type="Gene3D" id="2.160.20.10">
    <property type="entry name" value="Single-stranded right-handed beta-helix, Pectin lyase-like"/>
    <property type="match status" value="2"/>
</dbReference>
<feature type="signal peptide" evidence="2">
    <location>
        <begin position="1"/>
        <end position="28"/>
    </location>
</feature>
<dbReference type="Pfam" id="PF02368">
    <property type="entry name" value="Big_2"/>
    <property type="match status" value="1"/>
</dbReference>
<keyword evidence="5" id="KW-1185">Reference proteome</keyword>
<dbReference type="AlphaFoldDB" id="A0A934WSK5"/>
<dbReference type="RefSeq" id="WP_201427930.1">
    <property type="nucleotide sequence ID" value="NZ_JAEQMG010000117.1"/>
</dbReference>
<proteinExistence type="predicted"/>
<dbReference type="InterPro" id="IPR011050">
    <property type="entry name" value="Pectin_lyase_fold/virulence"/>
</dbReference>
<protein>
    <submittedName>
        <fullName evidence="4">Right-handed parallel beta-helix repeat-containing protein</fullName>
    </submittedName>
</protein>
<dbReference type="Proteomes" id="UP000633365">
    <property type="component" value="Unassembled WGS sequence"/>
</dbReference>
<dbReference type="InterPro" id="IPR008964">
    <property type="entry name" value="Invasin/intimin_cell_adhesion"/>
</dbReference>
<dbReference type="Gene3D" id="2.60.40.1080">
    <property type="match status" value="1"/>
</dbReference>
<dbReference type="InterPro" id="IPR016134">
    <property type="entry name" value="Dockerin_dom"/>
</dbReference>
<evidence type="ECO:0000256" key="1">
    <source>
        <dbReference type="ARBA" id="ARBA00022737"/>
    </source>
</evidence>
<keyword evidence="1" id="KW-0677">Repeat</keyword>
<dbReference type="EMBL" id="JAEQMG010000117">
    <property type="protein sequence ID" value="MBK6089136.1"/>
    <property type="molecule type" value="Genomic_DNA"/>
</dbReference>
<dbReference type="Pfam" id="PF13229">
    <property type="entry name" value="Beta_helix"/>
    <property type="match status" value="1"/>
</dbReference>
<dbReference type="InterPro" id="IPR006626">
    <property type="entry name" value="PbH1"/>
</dbReference>
<dbReference type="GO" id="GO:0004553">
    <property type="term" value="F:hydrolase activity, hydrolyzing O-glycosyl compounds"/>
    <property type="evidence" value="ECO:0007669"/>
    <property type="project" value="InterPro"/>
</dbReference>
<evidence type="ECO:0000259" key="3">
    <source>
        <dbReference type="PROSITE" id="PS51766"/>
    </source>
</evidence>
<evidence type="ECO:0000313" key="4">
    <source>
        <dbReference type="EMBL" id="MBK6089136.1"/>
    </source>
</evidence>
<dbReference type="SMART" id="SM00635">
    <property type="entry name" value="BID_2"/>
    <property type="match status" value="1"/>
</dbReference>
<feature type="domain" description="Dockerin" evidence="3">
    <location>
        <begin position="663"/>
        <end position="732"/>
    </location>
</feature>
<accession>A0A934WSK5</accession>
<dbReference type="PROSITE" id="PS51766">
    <property type="entry name" value="DOCKERIN"/>
    <property type="match status" value="1"/>
</dbReference>
<evidence type="ECO:0000256" key="2">
    <source>
        <dbReference type="SAM" id="SignalP"/>
    </source>
</evidence>
<dbReference type="Gene3D" id="1.10.1330.10">
    <property type="entry name" value="Dockerin domain"/>
    <property type="match status" value="1"/>
</dbReference>
<dbReference type="SMART" id="SM00710">
    <property type="entry name" value="PbH1"/>
    <property type="match status" value="10"/>
</dbReference>
<dbReference type="GO" id="GO:0000272">
    <property type="term" value="P:polysaccharide catabolic process"/>
    <property type="evidence" value="ECO:0007669"/>
    <property type="project" value="InterPro"/>
</dbReference>
<dbReference type="InterPro" id="IPR036439">
    <property type="entry name" value="Dockerin_dom_sf"/>
</dbReference>
<dbReference type="PANTHER" id="PTHR22990:SF15">
    <property type="entry name" value="F-BOX ONLY PROTEIN 10"/>
    <property type="match status" value="1"/>
</dbReference>
<gene>
    <name evidence="4" type="ORF">JKK62_10885</name>
</gene>
<dbReference type="CDD" id="cd14256">
    <property type="entry name" value="Dockerin_I"/>
    <property type="match status" value="1"/>
</dbReference>
<reference evidence="4" key="1">
    <citation type="submission" date="2021-01" db="EMBL/GenBank/DDBJ databases">
        <title>Genome public.</title>
        <authorList>
            <person name="Liu C."/>
            <person name="Sun Q."/>
        </authorList>
    </citation>
    <scope>NUCLEOTIDE SEQUENCE</scope>
    <source>
        <strain evidence="4">M6</strain>
    </source>
</reference>
<feature type="chain" id="PRO_5036713592" evidence="2">
    <location>
        <begin position="29"/>
        <end position="736"/>
    </location>
</feature>
<keyword evidence="2" id="KW-0732">Signal</keyword>
<dbReference type="SUPFAM" id="SSF49373">
    <property type="entry name" value="Invasin/intimin cell-adhesion fragments"/>
    <property type="match status" value="1"/>
</dbReference>
<evidence type="ECO:0000313" key="5">
    <source>
        <dbReference type="Proteomes" id="UP000633365"/>
    </source>
</evidence>
<organism evidence="4 5">
    <name type="scientific">Ruminococcus difficilis</name>
    <dbReference type="NCBI Taxonomy" id="2763069"/>
    <lineage>
        <taxon>Bacteria</taxon>
        <taxon>Bacillati</taxon>
        <taxon>Bacillota</taxon>
        <taxon>Clostridia</taxon>
        <taxon>Eubacteriales</taxon>
        <taxon>Oscillospiraceae</taxon>
        <taxon>Ruminococcus</taxon>
    </lineage>
</organism>
<dbReference type="PANTHER" id="PTHR22990">
    <property type="entry name" value="F-BOX ONLY PROTEIN"/>
    <property type="match status" value="1"/>
</dbReference>
<dbReference type="InterPro" id="IPR039448">
    <property type="entry name" value="Beta_helix"/>
</dbReference>
<dbReference type="InterPro" id="IPR012334">
    <property type="entry name" value="Pectin_lyas_fold"/>
</dbReference>
<dbReference type="Pfam" id="PF00404">
    <property type="entry name" value="Dockerin_1"/>
    <property type="match status" value="1"/>
</dbReference>
<dbReference type="InterPro" id="IPR003343">
    <property type="entry name" value="Big_2"/>
</dbReference>
<name>A0A934WSK5_9FIRM</name>
<sequence>MKRIIKHSLSLILALTLVLGAAVISASAAPEVAEGYIYVREDFIDDYGFTRAVQFALNDAADHATAESPYTVVVPRGDYEMRGAMRIFSNTTLDLRGVTMRRDGAGAGNMLRVGSEDSVNTGVTGYAYENIHLIGGVFDGGFGENTIIKAFHTRNFTMDEVTLLNEKEGHMTEFAGVDGLTIRGCVFENQQLTPGNYGYEAIQLDVLHPFHVANGRSEDLPMTNVLIEKCMFSDMPRAIGSHTAVHNRPHDNITIRGNYFTDMSSIAIQGHNWTNVNITKNIIENAPRGITMYAEPGGCTYLSSKLAAKGNTDSHATDAYQAPGKANITIAYNILTDIGTSADGYASYSSQGIAVLGEKLDTTSPVGGNDESGGLPPGDYYIDGASIHDNIIDVRGNGIRLEDVRNTSVTDNEIVCSKNTVHNDNYYGIVVRANASASTVSYNNISGAEVNGIQIDGGKGGKVNNVRFNRISNCGKYGIGIYDMSIDKIEDNDIMNTNNIGLFATDCTLSNVRWNRIRYCSDAGIWLTSTTTATTIKSNTTVGCADSDSFGRNTVQSHYSSASALTNFYIPWDVTDKAGAKMGVGSIFHIAPDVRPTNAIASFTYSSSDEDVVTVDANGMVIAVAEGQATITVRSNNNITKTYAVTVEGSGGVSHLTGKPAAPVLILGDADGNGVVESADTTVLLRRFAYIDIPYGDVTLSHGDVNGDDSVDVLDVSLIQRYLANINTPYPIGEPF</sequence>